<organism evidence="2 3">
    <name type="scientific">Vandammella animalimorsus</name>
    <dbReference type="NCBI Taxonomy" id="2029117"/>
    <lineage>
        <taxon>Bacteria</taxon>
        <taxon>Pseudomonadati</taxon>
        <taxon>Pseudomonadota</taxon>
        <taxon>Betaproteobacteria</taxon>
        <taxon>Burkholderiales</taxon>
        <taxon>Comamonadaceae</taxon>
        <taxon>Vandammella</taxon>
    </lineage>
</organism>
<evidence type="ECO:0000259" key="1">
    <source>
        <dbReference type="Pfam" id="PF01551"/>
    </source>
</evidence>
<dbReference type="InterPro" id="IPR016047">
    <property type="entry name" value="M23ase_b-sheet_dom"/>
</dbReference>
<dbReference type="AlphaFoldDB" id="A0A2A2A9A0"/>
<dbReference type="PANTHER" id="PTHR21666">
    <property type="entry name" value="PEPTIDASE-RELATED"/>
    <property type="match status" value="1"/>
</dbReference>
<dbReference type="PANTHER" id="PTHR21666:SF270">
    <property type="entry name" value="MUREIN HYDROLASE ACTIVATOR ENVC"/>
    <property type="match status" value="1"/>
</dbReference>
<protein>
    <submittedName>
        <fullName evidence="2">Peptidase M23</fullName>
    </submittedName>
</protein>
<dbReference type="GO" id="GO:0004222">
    <property type="term" value="F:metalloendopeptidase activity"/>
    <property type="evidence" value="ECO:0007669"/>
    <property type="project" value="TreeGrafter"/>
</dbReference>
<dbReference type="InterPro" id="IPR011055">
    <property type="entry name" value="Dup_hybrid_motif"/>
</dbReference>
<sequence length="322" mass="34573">MQLIITDARLRRSYCLNFSLTALALGLAALLLAGAAGLLLRQHQLHKGSWREQAGSIDRFLGVASQASEAFAAERALMRQNIDDMARQLGQMQARLLQLQGLSGRVADLAGLPAPEPVAPAALLGAFDGGAGGPLVGEVPLQAQELRQLLQLLDTRLTAQADFLAAVEAQLFSRYLAQRMIPTQTPVPGRVVGSGFGLRIDPFNGRKAQHMGLDFQAPAGTPILAAAGGIVITHEYHHAYGNLLEIDHGNGLVTRYAHASKLLAQRGDVVRRGETIAEVGSTGRSTGAHLHFEVLHNGQQQDPQRFLNAGRRADWSDLLAQF</sequence>
<dbReference type="EMBL" id="NSJF01000002">
    <property type="protein sequence ID" value="PAT35095.1"/>
    <property type="molecule type" value="Genomic_DNA"/>
</dbReference>
<dbReference type="InterPro" id="IPR050570">
    <property type="entry name" value="Cell_wall_metabolism_enzyme"/>
</dbReference>
<accession>A0A2A2A9A0</accession>
<name>A0A2A2A9A0_9BURK</name>
<dbReference type="SUPFAM" id="SSF51261">
    <property type="entry name" value="Duplicated hybrid motif"/>
    <property type="match status" value="1"/>
</dbReference>
<comment type="caution">
    <text evidence="2">The sequence shown here is derived from an EMBL/GenBank/DDBJ whole genome shotgun (WGS) entry which is preliminary data.</text>
</comment>
<proteinExistence type="predicted"/>
<feature type="domain" description="M23ase beta-sheet core" evidence="1">
    <location>
        <begin position="209"/>
        <end position="303"/>
    </location>
</feature>
<gene>
    <name evidence="2" type="ORF">CK620_04015</name>
</gene>
<dbReference type="Proteomes" id="UP000217999">
    <property type="component" value="Unassembled WGS sequence"/>
</dbReference>
<evidence type="ECO:0000313" key="3">
    <source>
        <dbReference type="Proteomes" id="UP000217999"/>
    </source>
</evidence>
<reference evidence="2 3" key="1">
    <citation type="submission" date="2017-08" db="EMBL/GenBank/DDBJ databases">
        <title>WGS of Clinical strains of the CDC Group NO-1 linked to zoonotic infections in humans.</title>
        <authorList>
            <person name="Bernier A.-M."/>
            <person name="Bernard K."/>
        </authorList>
    </citation>
    <scope>NUCLEOTIDE SEQUENCE [LARGE SCALE GENOMIC DNA]</scope>
    <source>
        <strain evidence="2 3">NML03-0146</strain>
    </source>
</reference>
<evidence type="ECO:0000313" key="2">
    <source>
        <dbReference type="EMBL" id="PAT35095.1"/>
    </source>
</evidence>
<dbReference type="Gene3D" id="2.70.70.10">
    <property type="entry name" value="Glucose Permease (Domain IIA)"/>
    <property type="match status" value="1"/>
</dbReference>
<dbReference type="CDD" id="cd12797">
    <property type="entry name" value="M23_peptidase"/>
    <property type="match status" value="1"/>
</dbReference>
<dbReference type="FunFam" id="2.70.70.10:FF:000006">
    <property type="entry name" value="M23 family peptidase"/>
    <property type="match status" value="1"/>
</dbReference>
<dbReference type="Pfam" id="PF01551">
    <property type="entry name" value="Peptidase_M23"/>
    <property type="match status" value="1"/>
</dbReference>
<dbReference type="RefSeq" id="WP_095549228.1">
    <property type="nucleotide sequence ID" value="NZ_NSJF01000002.1"/>
</dbReference>